<keyword evidence="4" id="KW-1185">Reference proteome</keyword>
<dbReference type="InterPro" id="IPR003779">
    <property type="entry name" value="CMD-like"/>
</dbReference>
<sequence length="218" mass="23426">MSQPSDTPDTSAATPRPTGTSDPAGTPGTPGPAGTPDPAATSPRIRPGGFRELGPIGWAVNRLGARVTGKRDVHLFATLGHARRLFPAWLAYSGMMMPFGVLDRRTTELVILRIAHLRGSVYERAHHERIGAGVGLDDDEIARTTEDPSTAPWADSLRAVLIAVDELVRTKDIADDTWARLSSHLNSSELVALVQLVAQYDGLATSLQALRIQPDEPR</sequence>
<dbReference type="RefSeq" id="WP_344993878.1">
    <property type="nucleotide sequence ID" value="NZ_BAABCD010000022.1"/>
</dbReference>
<accession>A0ABV9PQM3</accession>
<evidence type="ECO:0000256" key="1">
    <source>
        <dbReference type="SAM" id="MobiDB-lite"/>
    </source>
</evidence>
<evidence type="ECO:0000313" key="4">
    <source>
        <dbReference type="Proteomes" id="UP001595836"/>
    </source>
</evidence>
<dbReference type="SUPFAM" id="SSF69118">
    <property type="entry name" value="AhpD-like"/>
    <property type="match status" value="1"/>
</dbReference>
<feature type="domain" description="Carboxymuconolactone decarboxylase-like" evidence="2">
    <location>
        <begin position="86"/>
        <end position="163"/>
    </location>
</feature>
<dbReference type="Pfam" id="PF02627">
    <property type="entry name" value="CMD"/>
    <property type="match status" value="1"/>
</dbReference>
<reference evidence="4" key="1">
    <citation type="journal article" date="2019" name="Int. J. Syst. Evol. Microbiol.">
        <title>The Global Catalogue of Microorganisms (GCM) 10K type strain sequencing project: providing services to taxonomists for standard genome sequencing and annotation.</title>
        <authorList>
            <consortium name="The Broad Institute Genomics Platform"/>
            <consortium name="The Broad Institute Genome Sequencing Center for Infectious Disease"/>
            <person name="Wu L."/>
            <person name="Ma J."/>
        </authorList>
    </citation>
    <scope>NUCLEOTIDE SEQUENCE [LARGE SCALE GENOMIC DNA]</scope>
    <source>
        <strain evidence="4">JCM 11882</strain>
    </source>
</reference>
<dbReference type="PANTHER" id="PTHR34846:SF5">
    <property type="entry name" value="CARBOXYMUCONOLACTONE DECARBOXYLASE-LIKE DOMAIN-CONTAINING PROTEIN"/>
    <property type="match status" value="1"/>
</dbReference>
<name>A0ABV9PQM3_9ACTN</name>
<feature type="compositionally biased region" description="Low complexity" evidence="1">
    <location>
        <begin position="17"/>
        <end position="28"/>
    </location>
</feature>
<evidence type="ECO:0000313" key="3">
    <source>
        <dbReference type="EMBL" id="MFC4754764.1"/>
    </source>
</evidence>
<feature type="region of interest" description="Disordered" evidence="1">
    <location>
        <begin position="1"/>
        <end position="51"/>
    </location>
</feature>
<protein>
    <submittedName>
        <fullName evidence="3">Carboxymuconolactone decarboxylase family protein</fullName>
    </submittedName>
</protein>
<organism evidence="3 4">
    <name type="scientific">Dietzia aurantiaca</name>
    <dbReference type="NCBI Taxonomy" id="983873"/>
    <lineage>
        <taxon>Bacteria</taxon>
        <taxon>Bacillati</taxon>
        <taxon>Actinomycetota</taxon>
        <taxon>Actinomycetes</taxon>
        <taxon>Mycobacteriales</taxon>
        <taxon>Dietziaceae</taxon>
        <taxon>Dietzia</taxon>
    </lineage>
</organism>
<dbReference type="EMBL" id="JBHSHP010000021">
    <property type="protein sequence ID" value="MFC4754764.1"/>
    <property type="molecule type" value="Genomic_DNA"/>
</dbReference>
<proteinExistence type="predicted"/>
<comment type="caution">
    <text evidence="3">The sequence shown here is derived from an EMBL/GenBank/DDBJ whole genome shotgun (WGS) entry which is preliminary data.</text>
</comment>
<dbReference type="Proteomes" id="UP001595836">
    <property type="component" value="Unassembled WGS sequence"/>
</dbReference>
<dbReference type="Gene3D" id="1.20.1290.10">
    <property type="entry name" value="AhpD-like"/>
    <property type="match status" value="1"/>
</dbReference>
<gene>
    <name evidence="3" type="ORF">ACFO7U_08225</name>
</gene>
<dbReference type="PANTHER" id="PTHR34846">
    <property type="entry name" value="4-CARBOXYMUCONOLACTONE DECARBOXYLASE FAMILY PROTEIN (AFU_ORTHOLOGUE AFUA_6G11590)"/>
    <property type="match status" value="1"/>
</dbReference>
<dbReference type="InterPro" id="IPR029032">
    <property type="entry name" value="AhpD-like"/>
</dbReference>
<feature type="compositionally biased region" description="Polar residues" evidence="1">
    <location>
        <begin position="1"/>
        <end position="13"/>
    </location>
</feature>
<evidence type="ECO:0000259" key="2">
    <source>
        <dbReference type="Pfam" id="PF02627"/>
    </source>
</evidence>